<dbReference type="InterPro" id="IPR038330">
    <property type="entry name" value="TspO/MBR-related_sf"/>
</dbReference>
<feature type="transmembrane region" description="Helical" evidence="1">
    <location>
        <begin position="119"/>
        <end position="138"/>
    </location>
</feature>
<feature type="transmembrane region" description="Helical" evidence="1">
    <location>
        <begin position="216"/>
        <end position="234"/>
    </location>
</feature>
<reference evidence="3" key="1">
    <citation type="journal article" date="2019" name="Int. J. Syst. Evol. Microbiol.">
        <title>The Global Catalogue of Microorganisms (GCM) 10K type strain sequencing project: providing services to taxonomists for standard genome sequencing and annotation.</title>
        <authorList>
            <consortium name="The Broad Institute Genomics Platform"/>
            <consortium name="The Broad Institute Genome Sequencing Center for Infectious Disease"/>
            <person name="Wu L."/>
            <person name="Ma J."/>
        </authorList>
    </citation>
    <scope>NUCLEOTIDE SEQUENCE [LARGE SCALE GENOMIC DNA]</scope>
    <source>
        <strain evidence="3">JCM 18063</strain>
    </source>
</reference>
<feature type="transmembrane region" description="Helical" evidence="1">
    <location>
        <begin position="158"/>
        <end position="178"/>
    </location>
</feature>
<organism evidence="2 3">
    <name type="scientific">Isoptericola chiayiensis</name>
    <dbReference type="NCBI Taxonomy" id="579446"/>
    <lineage>
        <taxon>Bacteria</taxon>
        <taxon>Bacillati</taxon>
        <taxon>Actinomycetota</taxon>
        <taxon>Actinomycetes</taxon>
        <taxon>Micrococcales</taxon>
        <taxon>Promicromonosporaceae</taxon>
        <taxon>Isoptericola</taxon>
    </lineage>
</organism>
<dbReference type="RefSeq" id="WP_172148509.1">
    <property type="nucleotide sequence ID" value="NZ_BAABID010000004.1"/>
</dbReference>
<name>A0ABP8Y2D1_9MICO</name>
<keyword evidence="1" id="KW-1133">Transmembrane helix</keyword>
<accession>A0ABP8Y2D1</accession>
<keyword evidence="1" id="KW-0812">Transmembrane</keyword>
<feature type="transmembrane region" description="Helical" evidence="1">
    <location>
        <begin position="96"/>
        <end position="113"/>
    </location>
</feature>
<sequence length="273" mass="27632">MTTTAASRATTADRVRQVVVVVGALLAVAGAAYGSGAFGGQPIEEAAGGALSADATVMAPAGPAFSIWSVIYTGLLLFALLQALPGRAADPRMRAVSWWVLGSMVLNAAWIGVVQLGLLWLSVLVIVALVAVLAAVVVRLLRVEPTRRLDALVTEGTVGLYLGWVCVATIADVAATLVDAEVGDLLLGATAWGVVLCVVAALLVVLIATRTASRPTVAVGVGLAAGWGLAWIAVARSQGPLLDSGVSYAAGVAAVVAVGGPVVISLLRRRSRP</sequence>
<gene>
    <name evidence="2" type="ORF">GCM10023216_06720</name>
</gene>
<evidence type="ECO:0000313" key="2">
    <source>
        <dbReference type="EMBL" id="GAA4720463.1"/>
    </source>
</evidence>
<feature type="transmembrane region" description="Helical" evidence="1">
    <location>
        <begin position="190"/>
        <end position="209"/>
    </location>
</feature>
<feature type="transmembrane region" description="Helical" evidence="1">
    <location>
        <begin position="246"/>
        <end position="267"/>
    </location>
</feature>
<comment type="caution">
    <text evidence="2">The sequence shown here is derived from an EMBL/GenBank/DDBJ whole genome shotgun (WGS) entry which is preliminary data.</text>
</comment>
<evidence type="ECO:0000256" key="1">
    <source>
        <dbReference type="SAM" id="Phobius"/>
    </source>
</evidence>
<dbReference type="Gene3D" id="1.20.1260.100">
    <property type="entry name" value="TspO/MBR protein"/>
    <property type="match status" value="1"/>
</dbReference>
<feature type="transmembrane region" description="Helical" evidence="1">
    <location>
        <begin position="18"/>
        <end position="38"/>
    </location>
</feature>
<keyword evidence="3" id="KW-1185">Reference proteome</keyword>
<feature type="transmembrane region" description="Helical" evidence="1">
    <location>
        <begin position="65"/>
        <end position="84"/>
    </location>
</feature>
<keyword evidence="1" id="KW-0472">Membrane</keyword>
<dbReference type="EMBL" id="BAABID010000004">
    <property type="protein sequence ID" value="GAA4720463.1"/>
    <property type="molecule type" value="Genomic_DNA"/>
</dbReference>
<protein>
    <submittedName>
        <fullName evidence="2">Tryptophan-rich sensory protein</fullName>
    </submittedName>
</protein>
<dbReference type="Proteomes" id="UP001500956">
    <property type="component" value="Unassembled WGS sequence"/>
</dbReference>
<proteinExistence type="predicted"/>
<evidence type="ECO:0000313" key="3">
    <source>
        <dbReference type="Proteomes" id="UP001500956"/>
    </source>
</evidence>